<keyword evidence="2" id="KW-1185">Reference proteome</keyword>
<sequence>MLLIIDVEWPESFKEFFSFFEAFSFSFDIFDVIGEEVSIAMGLLVPVLLIYEFDAGLFRERREFKVWRSVDFLDSFLFWDENEMFFSLFFYTVTYLSGVSACTKLLVAEAAAEKEVD</sequence>
<evidence type="ECO:0000313" key="1">
    <source>
        <dbReference type="EMBL" id="GMI04716.1"/>
    </source>
</evidence>
<gene>
    <name evidence="1" type="ORF">TrLO_g13936</name>
</gene>
<evidence type="ECO:0000313" key="2">
    <source>
        <dbReference type="Proteomes" id="UP001165122"/>
    </source>
</evidence>
<proteinExistence type="predicted"/>
<comment type="caution">
    <text evidence="1">The sequence shown here is derived from an EMBL/GenBank/DDBJ whole genome shotgun (WGS) entry which is preliminary data.</text>
</comment>
<dbReference type="EMBL" id="BRXW01000077">
    <property type="protein sequence ID" value="GMI04716.1"/>
    <property type="molecule type" value="Genomic_DNA"/>
</dbReference>
<reference evidence="2" key="1">
    <citation type="journal article" date="2023" name="Commun. Biol.">
        <title>Genome analysis of Parmales, the sister group of diatoms, reveals the evolutionary specialization of diatoms from phago-mixotrophs to photoautotrophs.</title>
        <authorList>
            <person name="Ban H."/>
            <person name="Sato S."/>
            <person name="Yoshikawa S."/>
            <person name="Yamada K."/>
            <person name="Nakamura Y."/>
            <person name="Ichinomiya M."/>
            <person name="Sato N."/>
            <person name="Blanc-Mathieu R."/>
            <person name="Endo H."/>
            <person name="Kuwata A."/>
            <person name="Ogata H."/>
        </authorList>
    </citation>
    <scope>NUCLEOTIDE SEQUENCE [LARGE SCALE GENOMIC DNA]</scope>
    <source>
        <strain evidence="2">NIES 3700</strain>
    </source>
</reference>
<organism evidence="1 2">
    <name type="scientific">Triparma laevis f. longispina</name>
    <dbReference type="NCBI Taxonomy" id="1714387"/>
    <lineage>
        <taxon>Eukaryota</taxon>
        <taxon>Sar</taxon>
        <taxon>Stramenopiles</taxon>
        <taxon>Ochrophyta</taxon>
        <taxon>Bolidophyceae</taxon>
        <taxon>Parmales</taxon>
        <taxon>Triparmaceae</taxon>
        <taxon>Triparma</taxon>
    </lineage>
</organism>
<accession>A0A9W7CEL7</accession>
<protein>
    <submittedName>
        <fullName evidence="1">Uncharacterized protein</fullName>
    </submittedName>
</protein>
<dbReference type="Proteomes" id="UP001165122">
    <property type="component" value="Unassembled WGS sequence"/>
</dbReference>
<name>A0A9W7CEL7_9STRA</name>
<dbReference type="AlphaFoldDB" id="A0A9W7CEL7"/>